<comment type="function">
    <text evidence="1">Catalyzes the phosphorylation of riboflavin to FMN followed by the adenylation of FMN to FAD.</text>
</comment>
<comment type="similarity">
    <text evidence="15">Belongs to the ribF family.</text>
</comment>
<evidence type="ECO:0000256" key="13">
    <source>
        <dbReference type="ARBA" id="ARBA00047880"/>
    </source>
</evidence>
<dbReference type="PANTHER" id="PTHR22749:SF6">
    <property type="entry name" value="RIBOFLAVIN KINASE"/>
    <property type="match status" value="1"/>
</dbReference>
<organism evidence="17 18">
    <name type="scientific">Cephaloticoccus primus</name>
    <dbReference type="NCBI Taxonomy" id="1548207"/>
    <lineage>
        <taxon>Bacteria</taxon>
        <taxon>Pseudomonadati</taxon>
        <taxon>Verrucomicrobiota</taxon>
        <taxon>Opitutia</taxon>
        <taxon>Opitutales</taxon>
        <taxon>Opitutaceae</taxon>
        <taxon>Cephaloticoccus</taxon>
    </lineage>
</organism>
<feature type="domain" description="Riboflavin kinase" evidence="16">
    <location>
        <begin position="192"/>
        <end position="330"/>
    </location>
</feature>
<comment type="pathway">
    <text evidence="2 15">Cofactor biosynthesis; FAD biosynthesis; FAD from FMN: step 1/1.</text>
</comment>
<comment type="caution">
    <text evidence="17">The sequence shown here is derived from an EMBL/GenBank/DDBJ whole genome shotgun (WGS) entry which is preliminary data.</text>
</comment>
<dbReference type="InterPro" id="IPR015864">
    <property type="entry name" value="FAD_synthase"/>
</dbReference>
<comment type="catalytic activity">
    <reaction evidence="13 15">
        <text>riboflavin + ATP = FMN + ADP + H(+)</text>
        <dbReference type="Rhea" id="RHEA:14357"/>
        <dbReference type="ChEBI" id="CHEBI:15378"/>
        <dbReference type="ChEBI" id="CHEBI:30616"/>
        <dbReference type="ChEBI" id="CHEBI:57986"/>
        <dbReference type="ChEBI" id="CHEBI:58210"/>
        <dbReference type="ChEBI" id="CHEBI:456216"/>
        <dbReference type="EC" id="2.7.1.26"/>
    </reaction>
</comment>
<dbReference type="InterPro" id="IPR023468">
    <property type="entry name" value="Riboflavin_kinase"/>
</dbReference>
<dbReference type="PANTHER" id="PTHR22749">
    <property type="entry name" value="RIBOFLAVIN KINASE/FMN ADENYLYLTRANSFERASE"/>
    <property type="match status" value="1"/>
</dbReference>
<dbReference type="Proteomes" id="UP000070058">
    <property type="component" value="Unassembled WGS sequence"/>
</dbReference>
<dbReference type="STRING" id="1548207.AXK11_06840"/>
<keyword evidence="10 15" id="KW-0274">FAD</keyword>
<evidence type="ECO:0000256" key="4">
    <source>
        <dbReference type="ARBA" id="ARBA00022630"/>
    </source>
</evidence>
<comment type="catalytic activity">
    <reaction evidence="14 15">
        <text>FMN + ATP + H(+) = FAD + diphosphate</text>
        <dbReference type="Rhea" id="RHEA:17237"/>
        <dbReference type="ChEBI" id="CHEBI:15378"/>
        <dbReference type="ChEBI" id="CHEBI:30616"/>
        <dbReference type="ChEBI" id="CHEBI:33019"/>
        <dbReference type="ChEBI" id="CHEBI:57692"/>
        <dbReference type="ChEBI" id="CHEBI:58210"/>
        <dbReference type="EC" id="2.7.7.2"/>
    </reaction>
</comment>
<dbReference type="GO" id="GO:0009398">
    <property type="term" value="P:FMN biosynthetic process"/>
    <property type="evidence" value="ECO:0007669"/>
    <property type="project" value="UniProtKB-UniRule"/>
</dbReference>
<dbReference type="InterPro" id="IPR002606">
    <property type="entry name" value="Riboflavin_kinase_bac"/>
</dbReference>
<dbReference type="EC" id="2.7.1.26" evidence="15"/>
<comment type="pathway">
    <text evidence="3 15">Cofactor biosynthesis; FMN biosynthesis; FMN from riboflavin (ATP route): step 1/1.</text>
</comment>
<evidence type="ECO:0000256" key="10">
    <source>
        <dbReference type="ARBA" id="ARBA00022827"/>
    </source>
</evidence>
<dbReference type="GO" id="GO:0006747">
    <property type="term" value="P:FAD biosynthetic process"/>
    <property type="evidence" value="ECO:0007669"/>
    <property type="project" value="UniProtKB-UniRule"/>
</dbReference>
<evidence type="ECO:0000256" key="7">
    <source>
        <dbReference type="ARBA" id="ARBA00022695"/>
    </source>
</evidence>
<dbReference type="InterPro" id="IPR023465">
    <property type="entry name" value="Riboflavin_kinase_dom_sf"/>
</dbReference>
<accession>A0A139SKS2</accession>
<dbReference type="SUPFAM" id="SSF52374">
    <property type="entry name" value="Nucleotidylyl transferase"/>
    <property type="match status" value="1"/>
</dbReference>
<reference evidence="18" key="1">
    <citation type="submission" date="2016-02" db="EMBL/GenBank/DDBJ databases">
        <authorList>
            <person name="Sanders J.G."/>
            <person name="Lin J.Y."/>
            <person name="Wertz J.T."/>
            <person name="Russell J.A."/>
            <person name="Moreau C.S."/>
            <person name="Powell S."/>
        </authorList>
    </citation>
    <scope>NUCLEOTIDE SEQUENCE [LARGE SCALE GENOMIC DNA]</scope>
    <source>
        <strain evidence="18">CAG34</strain>
    </source>
</reference>
<dbReference type="EMBL" id="LSZQ01000052">
    <property type="protein sequence ID" value="KXU35171.1"/>
    <property type="molecule type" value="Genomic_DNA"/>
</dbReference>
<keyword evidence="18" id="KW-1185">Reference proteome</keyword>
<dbReference type="Pfam" id="PF01687">
    <property type="entry name" value="Flavokinase"/>
    <property type="match status" value="1"/>
</dbReference>
<keyword evidence="11 15" id="KW-0067">ATP-binding</keyword>
<sequence length="335" mass="35903">MRQFSSLQAVDLAEAQGGAGGAGGPLHLAVGMFDGLHRGHQAVVARAVEAARASGGLAAVLTFWPHPSHLFRPEAATQMLMLPGEKARVLAQLGVEALITQPFTPEFAALEAEAVLAYFKQALPALAGVYVGENWRFGRGRRGDVALLQSQAAELGVQVVGLPRVNFEGDAISSTRIRAAISSGQIEQANAMLGYPYFAQGHVQAGRELGRTIGFPTLNIEWVPELQPRYGVYAVEISEACGTEPLASVREPGRRSTRPGIANYGLRPTVGTQAIPLLEAFVLGDCPWDRGDDLVVELRHFIRPEQKFSGLDALKAQIAADTAQAREWLTANPRP</sequence>
<gene>
    <name evidence="17" type="ORF">AXK11_06840</name>
</gene>
<dbReference type="NCBIfam" id="TIGR00083">
    <property type="entry name" value="ribF"/>
    <property type="match status" value="1"/>
</dbReference>
<keyword evidence="8 15" id="KW-0547">Nucleotide-binding</keyword>
<dbReference type="Gene3D" id="2.40.30.30">
    <property type="entry name" value="Riboflavin kinase-like"/>
    <property type="match status" value="1"/>
</dbReference>
<dbReference type="Pfam" id="PF06574">
    <property type="entry name" value="FAD_syn"/>
    <property type="match status" value="1"/>
</dbReference>
<dbReference type="GO" id="GO:0005524">
    <property type="term" value="F:ATP binding"/>
    <property type="evidence" value="ECO:0007669"/>
    <property type="project" value="UniProtKB-UniRule"/>
</dbReference>
<dbReference type="SUPFAM" id="SSF82114">
    <property type="entry name" value="Riboflavin kinase-like"/>
    <property type="match status" value="1"/>
</dbReference>
<evidence type="ECO:0000256" key="9">
    <source>
        <dbReference type="ARBA" id="ARBA00022777"/>
    </source>
</evidence>
<proteinExistence type="inferred from homology"/>
<evidence type="ECO:0000256" key="8">
    <source>
        <dbReference type="ARBA" id="ARBA00022741"/>
    </source>
</evidence>
<dbReference type="SMART" id="SM00904">
    <property type="entry name" value="Flavokinase"/>
    <property type="match status" value="1"/>
</dbReference>
<keyword evidence="6 15" id="KW-0808">Transferase</keyword>
<protein>
    <recommendedName>
        <fullName evidence="15">Riboflavin biosynthesis protein</fullName>
    </recommendedName>
    <domain>
        <recommendedName>
            <fullName evidence="15">Riboflavin kinase</fullName>
            <ecNumber evidence="15">2.7.1.26</ecNumber>
        </recommendedName>
        <alternativeName>
            <fullName evidence="15">Flavokinase</fullName>
        </alternativeName>
    </domain>
    <domain>
        <recommendedName>
            <fullName evidence="15">FMN adenylyltransferase</fullName>
            <ecNumber evidence="15">2.7.7.2</ecNumber>
        </recommendedName>
        <alternativeName>
            <fullName evidence="15">FAD pyrophosphorylase</fullName>
        </alternativeName>
        <alternativeName>
            <fullName evidence="15">FAD synthase</fullName>
        </alternativeName>
    </domain>
</protein>
<evidence type="ECO:0000256" key="1">
    <source>
        <dbReference type="ARBA" id="ARBA00002121"/>
    </source>
</evidence>
<dbReference type="GO" id="GO:0008531">
    <property type="term" value="F:riboflavin kinase activity"/>
    <property type="evidence" value="ECO:0007669"/>
    <property type="project" value="UniProtKB-UniRule"/>
</dbReference>
<dbReference type="AlphaFoldDB" id="A0A139SKS2"/>
<dbReference type="InterPro" id="IPR014729">
    <property type="entry name" value="Rossmann-like_a/b/a_fold"/>
</dbReference>
<dbReference type="GO" id="GO:0003919">
    <property type="term" value="F:FMN adenylyltransferase activity"/>
    <property type="evidence" value="ECO:0007669"/>
    <property type="project" value="UniProtKB-UniRule"/>
</dbReference>
<evidence type="ECO:0000313" key="17">
    <source>
        <dbReference type="EMBL" id="KXU35171.1"/>
    </source>
</evidence>
<dbReference type="GO" id="GO:0009231">
    <property type="term" value="P:riboflavin biosynthetic process"/>
    <property type="evidence" value="ECO:0007669"/>
    <property type="project" value="InterPro"/>
</dbReference>
<evidence type="ECO:0000256" key="6">
    <source>
        <dbReference type="ARBA" id="ARBA00022679"/>
    </source>
</evidence>
<dbReference type="Gene3D" id="3.40.50.620">
    <property type="entry name" value="HUPs"/>
    <property type="match status" value="1"/>
</dbReference>
<evidence type="ECO:0000256" key="2">
    <source>
        <dbReference type="ARBA" id="ARBA00004726"/>
    </source>
</evidence>
<evidence type="ECO:0000259" key="16">
    <source>
        <dbReference type="SMART" id="SM00904"/>
    </source>
</evidence>
<evidence type="ECO:0000256" key="15">
    <source>
        <dbReference type="PIRNR" id="PIRNR004491"/>
    </source>
</evidence>
<evidence type="ECO:0000313" key="18">
    <source>
        <dbReference type="Proteomes" id="UP000070058"/>
    </source>
</evidence>
<keyword evidence="5 15" id="KW-0288">FMN</keyword>
<evidence type="ECO:0000256" key="14">
    <source>
        <dbReference type="ARBA" id="ARBA00049494"/>
    </source>
</evidence>
<name>A0A139SKS2_9BACT</name>
<keyword evidence="4 15" id="KW-0285">Flavoprotein</keyword>
<evidence type="ECO:0000256" key="12">
    <source>
        <dbReference type="ARBA" id="ARBA00023268"/>
    </source>
</evidence>
<keyword evidence="12" id="KW-0511">Multifunctional enzyme</keyword>
<dbReference type="EC" id="2.7.7.2" evidence="15"/>
<dbReference type="UniPathway" id="UPA00276">
    <property type="reaction ID" value="UER00406"/>
</dbReference>
<keyword evidence="7 15" id="KW-0548">Nucleotidyltransferase</keyword>
<keyword evidence="9 15" id="KW-0418">Kinase</keyword>
<dbReference type="CDD" id="cd02064">
    <property type="entry name" value="FAD_synthetase_N"/>
    <property type="match status" value="1"/>
</dbReference>
<dbReference type="PIRSF" id="PIRSF004491">
    <property type="entry name" value="FAD_Synth"/>
    <property type="match status" value="1"/>
</dbReference>
<dbReference type="InterPro" id="IPR015865">
    <property type="entry name" value="Riboflavin_kinase_bac/euk"/>
</dbReference>
<evidence type="ECO:0000256" key="5">
    <source>
        <dbReference type="ARBA" id="ARBA00022643"/>
    </source>
</evidence>
<dbReference type="UniPathway" id="UPA00277">
    <property type="reaction ID" value="UER00407"/>
</dbReference>
<evidence type="ECO:0000256" key="11">
    <source>
        <dbReference type="ARBA" id="ARBA00022840"/>
    </source>
</evidence>
<evidence type="ECO:0000256" key="3">
    <source>
        <dbReference type="ARBA" id="ARBA00005201"/>
    </source>
</evidence>